<reference evidence="2" key="1">
    <citation type="submission" date="2022-10" db="EMBL/GenBank/DDBJ databases">
        <title>Adaptive evolution leads to modifications in subtelomeric GC content in a zoonotic Cryptosporidium species.</title>
        <authorList>
            <person name="Li J."/>
            <person name="Feng Y."/>
            <person name="Xiao L."/>
        </authorList>
    </citation>
    <scope>NUCLEOTIDE SEQUENCE</scope>
    <source>
        <strain evidence="2">33844</strain>
    </source>
</reference>
<proteinExistence type="predicted"/>
<evidence type="ECO:0000256" key="1">
    <source>
        <dbReference type="SAM" id="Phobius"/>
    </source>
</evidence>
<dbReference type="EMBL" id="JAPCXC010000029">
    <property type="protein sequence ID" value="KAJ1609914.1"/>
    <property type="molecule type" value="Genomic_DNA"/>
</dbReference>
<keyword evidence="1" id="KW-0472">Membrane</keyword>
<evidence type="ECO:0000313" key="2">
    <source>
        <dbReference type="EMBL" id="KAJ1609914.1"/>
    </source>
</evidence>
<dbReference type="OrthoDB" id="339651at2759"/>
<dbReference type="AlphaFoldDB" id="A0A9D5DH66"/>
<name>A0A9D5DH66_9CRYT</name>
<protein>
    <submittedName>
        <fullName evidence="2">Uncharacterized protein</fullName>
    </submittedName>
</protein>
<organism evidence="2">
    <name type="scientific">Cryptosporidium canis</name>
    <dbReference type="NCBI Taxonomy" id="195482"/>
    <lineage>
        <taxon>Eukaryota</taxon>
        <taxon>Sar</taxon>
        <taxon>Alveolata</taxon>
        <taxon>Apicomplexa</taxon>
        <taxon>Conoidasida</taxon>
        <taxon>Coccidia</taxon>
        <taxon>Eucoccidiorida</taxon>
        <taxon>Eimeriorina</taxon>
        <taxon>Cryptosporidiidae</taxon>
        <taxon>Cryptosporidium</taxon>
    </lineage>
</organism>
<feature type="transmembrane region" description="Helical" evidence="1">
    <location>
        <begin position="6"/>
        <end position="28"/>
    </location>
</feature>
<comment type="caution">
    <text evidence="2">The sequence shown here is derived from an EMBL/GenBank/DDBJ whole genome shotgun (WGS) entry which is preliminary data.</text>
</comment>
<keyword evidence="1" id="KW-1133">Transmembrane helix</keyword>
<sequence>MTIKTNISILISDLISNTYYDIISSIFYGKRYHTRSHKPTFTLKNVIKLVFWLLCWMSVTFVIPLCGIILVYSISPSRIDIVPAVFEKEYLVISKPLSRINNQSQMVYFTTSISLKFDIKYVNRLFVDKILIDGVDIAYIGRIPDNTGTNRSCSSENLDYLFPDYTSFIYKKIPNLMINFYCIDNYKNCMVGIDIPSFFIDSYDEFSYNHDLKFGYSNFVIRTSFKSSQFVTTLVSGKLGYRYSSLSIPIKTQN</sequence>
<gene>
    <name evidence="2" type="ORF">OJ253_1386</name>
</gene>
<feature type="transmembrane region" description="Helical" evidence="1">
    <location>
        <begin position="49"/>
        <end position="74"/>
    </location>
</feature>
<dbReference type="Proteomes" id="UP001067231">
    <property type="component" value="Unassembled WGS sequence"/>
</dbReference>
<keyword evidence="1" id="KW-0812">Transmembrane</keyword>
<accession>A0A9D5DH66</accession>